<protein>
    <submittedName>
        <fullName evidence="7">Putative membrane protein</fullName>
    </submittedName>
</protein>
<evidence type="ECO:0000313" key="8">
    <source>
        <dbReference type="Proteomes" id="UP000044071"/>
    </source>
</evidence>
<proteinExistence type="predicted"/>
<gene>
    <name evidence="7" type="ORF">BN59_03484</name>
</gene>
<dbReference type="GO" id="GO:0005886">
    <property type="term" value="C:plasma membrane"/>
    <property type="evidence" value="ECO:0007669"/>
    <property type="project" value="InterPro"/>
</dbReference>
<dbReference type="STRING" id="1034943.BN59_03484"/>
<evidence type="ECO:0000256" key="5">
    <source>
        <dbReference type="SAM" id="Phobius"/>
    </source>
</evidence>
<dbReference type="eggNOG" id="COG5416">
    <property type="taxonomic scope" value="Bacteria"/>
</dbReference>
<keyword evidence="2 5" id="KW-0812">Transmembrane</keyword>
<keyword evidence="3 5" id="KW-1133">Transmembrane helix</keyword>
<organism evidence="7 8">
    <name type="scientific">Legionella massiliensis</name>
    <dbReference type="NCBI Taxonomy" id="1034943"/>
    <lineage>
        <taxon>Bacteria</taxon>
        <taxon>Pseudomonadati</taxon>
        <taxon>Pseudomonadota</taxon>
        <taxon>Gammaproteobacteria</taxon>
        <taxon>Legionellales</taxon>
        <taxon>Legionellaceae</taxon>
        <taxon>Legionella</taxon>
    </lineage>
</organism>
<keyword evidence="1" id="KW-1003">Cell membrane</keyword>
<evidence type="ECO:0000256" key="3">
    <source>
        <dbReference type="ARBA" id="ARBA00022989"/>
    </source>
</evidence>
<dbReference type="AlphaFoldDB" id="A0A078L1R1"/>
<dbReference type="RefSeq" id="WP_044012328.1">
    <property type="nucleotide sequence ID" value="NZ_CCVW01000004.1"/>
</dbReference>
<dbReference type="Pfam" id="PF06305">
    <property type="entry name" value="LapA_dom"/>
    <property type="match status" value="1"/>
</dbReference>
<dbReference type="OrthoDB" id="5653616at2"/>
<dbReference type="InterPro" id="IPR010445">
    <property type="entry name" value="LapA_dom"/>
</dbReference>
<reference evidence="7 8" key="1">
    <citation type="submission" date="2014-06" db="EMBL/GenBank/DDBJ databases">
        <authorList>
            <person name="Urmite Genomes Urmite Genomes"/>
        </authorList>
    </citation>
    <scope>NUCLEOTIDE SEQUENCE [LARGE SCALE GENOMIC DNA]</scope>
</reference>
<dbReference type="EMBL" id="CCSB01000004">
    <property type="protein sequence ID" value="CDZ79166.1"/>
    <property type="molecule type" value="Genomic_DNA"/>
</dbReference>
<evidence type="ECO:0000259" key="6">
    <source>
        <dbReference type="Pfam" id="PF06305"/>
    </source>
</evidence>
<dbReference type="Proteomes" id="UP000044071">
    <property type="component" value="Unassembled WGS sequence"/>
</dbReference>
<accession>A0A078L1R1</accession>
<evidence type="ECO:0000313" key="7">
    <source>
        <dbReference type="EMBL" id="CDZ79166.1"/>
    </source>
</evidence>
<feature type="transmembrane region" description="Helical" evidence="5">
    <location>
        <begin position="36"/>
        <end position="64"/>
    </location>
</feature>
<name>A0A078L1R1_9GAMM</name>
<sequence length="96" mass="11077">MRLVMLLVYLILILLGVSFAALNASSVAVNFYFKTVSMPISVLMTIMLGVGLLVGFLLFLYRYWRLKVDYLKLKNQLKLTEKEIKNLRAIPLKDQH</sequence>
<evidence type="ECO:0000256" key="2">
    <source>
        <dbReference type="ARBA" id="ARBA00022692"/>
    </source>
</evidence>
<evidence type="ECO:0000256" key="4">
    <source>
        <dbReference type="ARBA" id="ARBA00023136"/>
    </source>
</evidence>
<feature type="domain" description="Lipopolysaccharide assembly protein A" evidence="6">
    <location>
        <begin position="23"/>
        <end position="84"/>
    </location>
</feature>
<keyword evidence="8" id="KW-1185">Reference proteome</keyword>
<evidence type="ECO:0000256" key="1">
    <source>
        <dbReference type="ARBA" id="ARBA00022475"/>
    </source>
</evidence>
<keyword evidence="4 5" id="KW-0472">Membrane</keyword>